<protein>
    <submittedName>
        <fullName evidence="1">Tunicamycin resistance protein</fullName>
    </submittedName>
</protein>
<gene>
    <name evidence="1" type="ORF">CGZ75_15195</name>
</gene>
<comment type="caution">
    <text evidence="1">The sequence shown here is derived from an EMBL/GenBank/DDBJ whole genome shotgun (WGS) entry which is preliminary data.</text>
</comment>
<dbReference type="OrthoDB" id="9799092at2"/>
<dbReference type="EMBL" id="NMUQ01000002">
    <property type="protein sequence ID" value="OXM14298.1"/>
    <property type="molecule type" value="Genomic_DNA"/>
</dbReference>
<proteinExistence type="predicted"/>
<evidence type="ECO:0000313" key="2">
    <source>
        <dbReference type="Proteomes" id="UP000215145"/>
    </source>
</evidence>
<name>A0A229NWS6_9BACL</name>
<dbReference type="InterPro" id="IPR027417">
    <property type="entry name" value="P-loop_NTPase"/>
</dbReference>
<organism evidence="1 2">
    <name type="scientific">Paenibacillus herberti</name>
    <dbReference type="NCBI Taxonomy" id="1619309"/>
    <lineage>
        <taxon>Bacteria</taxon>
        <taxon>Bacillati</taxon>
        <taxon>Bacillota</taxon>
        <taxon>Bacilli</taxon>
        <taxon>Bacillales</taxon>
        <taxon>Paenibacillaceae</taxon>
        <taxon>Paenibacillus</taxon>
    </lineage>
</organism>
<dbReference type="RefSeq" id="WP_089525122.1">
    <property type="nucleotide sequence ID" value="NZ_NMUQ01000002.1"/>
</dbReference>
<dbReference type="Proteomes" id="UP000215145">
    <property type="component" value="Unassembled WGS sequence"/>
</dbReference>
<dbReference type="Pfam" id="PF13671">
    <property type="entry name" value="AAA_33"/>
    <property type="match status" value="1"/>
</dbReference>
<dbReference type="SUPFAM" id="SSF52540">
    <property type="entry name" value="P-loop containing nucleoside triphosphate hydrolases"/>
    <property type="match status" value="1"/>
</dbReference>
<dbReference type="AlphaFoldDB" id="A0A229NWS6"/>
<evidence type="ECO:0000313" key="1">
    <source>
        <dbReference type="EMBL" id="OXM14298.1"/>
    </source>
</evidence>
<sequence length="176" mass="20189">MGDIIWINGAFGSGKTQTAWELHRRLPGSYVYDPENAGYYIRDNLPADLFKEDFQEFKMWREFNYLMLSYLAEHYEGIILVPMTVPDPVKFEEMAGRLQREGRQMQAFVLWASRDVLLHRLSVRGEGSSSWAALQIERCLHGLQSPALGRRIETEKLPVSDVANRIAELAGLKLQS</sequence>
<reference evidence="1 2" key="1">
    <citation type="submission" date="2017-07" db="EMBL/GenBank/DDBJ databases">
        <title>Paenibacillus herberti R33 genome sequencing and assembly.</title>
        <authorList>
            <person name="Su W."/>
        </authorList>
    </citation>
    <scope>NUCLEOTIDE SEQUENCE [LARGE SCALE GENOMIC DNA]</scope>
    <source>
        <strain evidence="1 2">R33</strain>
    </source>
</reference>
<keyword evidence="2" id="KW-1185">Reference proteome</keyword>
<accession>A0A229NWS6</accession>
<dbReference type="Gene3D" id="3.40.50.300">
    <property type="entry name" value="P-loop containing nucleotide triphosphate hydrolases"/>
    <property type="match status" value="1"/>
</dbReference>